<dbReference type="Proteomes" id="UP001236800">
    <property type="component" value="Chromosome"/>
</dbReference>
<organism evidence="1">
    <name type="scientific">Shewanella oncorhynchi</name>
    <dbReference type="NCBI Taxonomy" id="2726434"/>
    <lineage>
        <taxon>Bacteria</taxon>
        <taxon>Pseudomonadati</taxon>
        <taxon>Pseudomonadota</taxon>
        <taxon>Gammaproteobacteria</taxon>
        <taxon>Alteromonadales</taxon>
        <taxon>Shewanellaceae</taxon>
        <taxon>Shewanella</taxon>
    </lineage>
</organism>
<dbReference type="RefSeq" id="WP_306685226.1">
    <property type="nucleotide sequence ID" value="NZ_CP132914.1"/>
</dbReference>
<dbReference type="GeneID" id="301339418"/>
<dbReference type="AlphaFoldDB" id="A0AA50KH68"/>
<accession>A0AA50KH68</accession>
<reference evidence="1" key="1">
    <citation type="submission" date="2023-08" db="EMBL/GenBank/DDBJ databases">
        <title>Complete genome sequence of Shewanella oncorhynchi Z-P2, a siderophore putrebactin-producing bacterium.</title>
        <authorList>
            <person name="Zhang Y."/>
        </authorList>
    </citation>
    <scope>NUCLEOTIDE SEQUENCE</scope>
    <source>
        <strain evidence="1">Z-P2</strain>
    </source>
</reference>
<dbReference type="EMBL" id="CP132914">
    <property type="protein sequence ID" value="WMB74808.1"/>
    <property type="molecule type" value="Genomic_DNA"/>
</dbReference>
<proteinExistence type="predicted"/>
<gene>
    <name evidence="1" type="ORF">RA178_09505</name>
</gene>
<sequence length="325" mass="37842">MNKFLENIEECLIDGKVVLKASFGLISNFSFVGYIAHEAMKEQKSFVFDGNYETRFESSVEGLFIESGLKVLKCSLDEHPVERGYYEVDIICEYTIPKNFHKREAYNDNMRLSPLADTIFDFFKLMSTLNNRVSILEPSSLNLRIKSGDDWLRVTQKGGGHPNVYPCNPEHFQEVVQSIPAYYDKVKNRIDNKKIQKIISIYYSGLRFKNNHFAADAFINFYKIIELIYKDKVLFSKKYIELLNKPESYDKAMRQCSQKVQMLFIWEYLNKLHEKIEVSLLDDLLDLAETRNNLAHDSGEDLDGLKLDLVHKVATFMLHHFVLGE</sequence>
<evidence type="ECO:0000313" key="1">
    <source>
        <dbReference type="EMBL" id="WMB74808.1"/>
    </source>
</evidence>
<name>A0AA50KH68_9GAMM</name>
<dbReference type="KEGG" id="sog:RA178_09505"/>
<protein>
    <submittedName>
        <fullName evidence="1">Uncharacterized protein</fullName>
    </submittedName>
</protein>